<proteinExistence type="predicted"/>
<name>A0A6G0WGV6_9STRA</name>
<protein>
    <submittedName>
        <fullName evidence="1">Uncharacterized protein</fullName>
    </submittedName>
</protein>
<comment type="caution">
    <text evidence="1">The sequence shown here is derived from an EMBL/GenBank/DDBJ whole genome shotgun (WGS) entry which is preliminary data.</text>
</comment>
<sequence>MTGRTIYLSCDFTSWLELDLWQRYLNMKPPNPNHTLGTSFAKTHSKTVTSPCRPIRQQNRIQVLHNSPRCRNCLHQNLSNQPKQPYLRLEIVYRDRRVIASSGEEVSVPLGLKPFHLQNRS</sequence>
<organism evidence="1 2">
    <name type="scientific">Aphanomyces euteiches</name>
    <dbReference type="NCBI Taxonomy" id="100861"/>
    <lineage>
        <taxon>Eukaryota</taxon>
        <taxon>Sar</taxon>
        <taxon>Stramenopiles</taxon>
        <taxon>Oomycota</taxon>
        <taxon>Saprolegniomycetes</taxon>
        <taxon>Saprolegniales</taxon>
        <taxon>Verrucalvaceae</taxon>
        <taxon>Aphanomyces</taxon>
    </lineage>
</organism>
<evidence type="ECO:0000313" key="1">
    <source>
        <dbReference type="EMBL" id="KAF0726376.1"/>
    </source>
</evidence>
<reference evidence="1 2" key="1">
    <citation type="submission" date="2019-07" db="EMBL/GenBank/DDBJ databases">
        <title>Genomics analysis of Aphanomyces spp. identifies a new class of oomycete effector associated with host adaptation.</title>
        <authorList>
            <person name="Gaulin E."/>
        </authorList>
    </citation>
    <scope>NUCLEOTIDE SEQUENCE [LARGE SCALE GENOMIC DNA]</scope>
    <source>
        <strain evidence="1 2">ATCC 201684</strain>
    </source>
</reference>
<accession>A0A6G0WGV6</accession>
<dbReference type="EMBL" id="VJMJ01000217">
    <property type="protein sequence ID" value="KAF0726376.1"/>
    <property type="molecule type" value="Genomic_DNA"/>
</dbReference>
<dbReference type="Proteomes" id="UP000481153">
    <property type="component" value="Unassembled WGS sequence"/>
</dbReference>
<evidence type="ECO:0000313" key="2">
    <source>
        <dbReference type="Proteomes" id="UP000481153"/>
    </source>
</evidence>
<keyword evidence="2" id="KW-1185">Reference proteome</keyword>
<dbReference type="AlphaFoldDB" id="A0A6G0WGV6"/>
<gene>
    <name evidence="1" type="ORF">Ae201684_015344</name>
</gene>